<comment type="catalytic activity">
    <reaction evidence="1 9">
        <text>Endonucleolytic cleavage to 5'-phosphomonoester.</text>
        <dbReference type="EC" id="3.1.26.3"/>
    </reaction>
</comment>
<dbReference type="Proteomes" id="UP000230405">
    <property type="component" value="Unassembled WGS sequence"/>
</dbReference>
<keyword evidence="9" id="KW-0699">rRNA-binding</keyword>
<dbReference type="PANTHER" id="PTHR11207">
    <property type="entry name" value="RIBONUCLEASE III"/>
    <property type="match status" value="1"/>
</dbReference>
<keyword evidence="5 9" id="KW-0540">Nuclease</keyword>
<dbReference type="CDD" id="cd10845">
    <property type="entry name" value="DSRM_RNAse_III_family"/>
    <property type="match status" value="1"/>
</dbReference>
<evidence type="ECO:0000313" key="13">
    <source>
        <dbReference type="Proteomes" id="UP000230405"/>
    </source>
</evidence>
<feature type="domain" description="RNase III" evidence="11">
    <location>
        <begin position="4"/>
        <end position="133"/>
    </location>
</feature>
<keyword evidence="8 9" id="KW-0694">RNA-binding</keyword>
<dbReference type="SMART" id="SM00535">
    <property type="entry name" value="RIBOc"/>
    <property type="match status" value="1"/>
</dbReference>
<keyword evidence="4 9" id="KW-0507">mRNA processing</keyword>
<dbReference type="GO" id="GO:0046872">
    <property type="term" value="F:metal ion binding"/>
    <property type="evidence" value="ECO:0007669"/>
    <property type="project" value="UniProtKB-KW"/>
</dbReference>
<comment type="cofactor">
    <cofactor evidence="9">
        <name>Mg(2+)</name>
        <dbReference type="ChEBI" id="CHEBI:18420"/>
    </cofactor>
</comment>
<reference evidence="13" key="1">
    <citation type="submission" date="2017-09" db="EMBL/GenBank/DDBJ databases">
        <title>Depth-based differentiation of microbial function through sediment-hosted aquifers and enrichment of novel symbionts in the deep terrestrial subsurface.</title>
        <authorList>
            <person name="Probst A.J."/>
            <person name="Ladd B."/>
            <person name="Jarett J.K."/>
            <person name="Geller-Mcgrath D.E."/>
            <person name="Sieber C.M.K."/>
            <person name="Emerson J.B."/>
            <person name="Anantharaman K."/>
            <person name="Thomas B.C."/>
            <person name="Malmstrom R."/>
            <person name="Stieglmeier M."/>
            <person name="Klingl A."/>
            <person name="Woyke T."/>
            <person name="Ryan C.M."/>
            <person name="Banfield J.F."/>
        </authorList>
    </citation>
    <scope>NUCLEOTIDE SEQUENCE [LARGE SCALE GENOMIC DNA]</scope>
</reference>
<dbReference type="GO" id="GO:0006397">
    <property type="term" value="P:mRNA processing"/>
    <property type="evidence" value="ECO:0007669"/>
    <property type="project" value="UniProtKB-UniRule"/>
</dbReference>
<gene>
    <name evidence="9 12" type="primary">rnc</name>
    <name evidence="12" type="ORF">COX77_05015</name>
</gene>
<comment type="similarity">
    <text evidence="2">Belongs to the ribonuclease III family.</text>
</comment>
<feature type="domain" description="DRBM" evidence="10">
    <location>
        <begin position="160"/>
        <end position="229"/>
    </location>
</feature>
<evidence type="ECO:0000313" key="12">
    <source>
        <dbReference type="EMBL" id="PIZ98299.1"/>
    </source>
</evidence>
<dbReference type="EMBL" id="PFPO01000096">
    <property type="protein sequence ID" value="PIZ98299.1"/>
    <property type="molecule type" value="Genomic_DNA"/>
</dbReference>
<dbReference type="Pfam" id="PF00035">
    <property type="entry name" value="dsrm"/>
    <property type="match status" value="1"/>
</dbReference>
<dbReference type="GO" id="GO:0010468">
    <property type="term" value="P:regulation of gene expression"/>
    <property type="evidence" value="ECO:0007669"/>
    <property type="project" value="TreeGrafter"/>
</dbReference>
<evidence type="ECO:0000256" key="7">
    <source>
        <dbReference type="ARBA" id="ARBA00022801"/>
    </source>
</evidence>
<dbReference type="PROSITE" id="PS00517">
    <property type="entry name" value="RNASE_3_1"/>
    <property type="match status" value="1"/>
</dbReference>
<dbReference type="SUPFAM" id="SSF69065">
    <property type="entry name" value="RNase III domain-like"/>
    <property type="match status" value="1"/>
</dbReference>
<dbReference type="HAMAP" id="MF_00104">
    <property type="entry name" value="RNase_III"/>
    <property type="match status" value="1"/>
</dbReference>
<evidence type="ECO:0000256" key="6">
    <source>
        <dbReference type="ARBA" id="ARBA00022759"/>
    </source>
</evidence>
<evidence type="ECO:0000259" key="10">
    <source>
        <dbReference type="PROSITE" id="PS50137"/>
    </source>
</evidence>
<comment type="caution">
    <text evidence="12">The sequence shown here is derived from an EMBL/GenBank/DDBJ whole genome shotgun (WGS) entry which is preliminary data.</text>
</comment>
<dbReference type="InterPro" id="IPR036389">
    <property type="entry name" value="RNase_III_sf"/>
</dbReference>
<comment type="subunit">
    <text evidence="9">Homodimer.</text>
</comment>
<dbReference type="InterPro" id="IPR011907">
    <property type="entry name" value="RNase_III"/>
</dbReference>
<evidence type="ECO:0000256" key="9">
    <source>
        <dbReference type="HAMAP-Rule" id="MF_00104"/>
    </source>
</evidence>
<evidence type="ECO:0000256" key="4">
    <source>
        <dbReference type="ARBA" id="ARBA00022664"/>
    </source>
</evidence>
<dbReference type="GO" id="GO:0003725">
    <property type="term" value="F:double-stranded RNA binding"/>
    <property type="evidence" value="ECO:0007669"/>
    <property type="project" value="TreeGrafter"/>
</dbReference>
<dbReference type="FunFam" id="1.10.1520.10:FF:000001">
    <property type="entry name" value="Ribonuclease 3"/>
    <property type="match status" value="1"/>
</dbReference>
<dbReference type="PROSITE" id="PS50137">
    <property type="entry name" value="DS_RBD"/>
    <property type="match status" value="1"/>
</dbReference>
<comment type="subcellular location">
    <subcellularLocation>
        <location evidence="9">Cytoplasm</location>
    </subcellularLocation>
</comment>
<name>A0A2M7VD28_9BACT</name>
<dbReference type="Pfam" id="PF14622">
    <property type="entry name" value="Ribonucleas_3_3"/>
    <property type="match status" value="1"/>
</dbReference>
<keyword evidence="9" id="KW-0460">Magnesium</keyword>
<accession>A0A2M7VD28</accession>
<dbReference type="AlphaFoldDB" id="A0A2M7VD28"/>
<evidence type="ECO:0000256" key="2">
    <source>
        <dbReference type="ARBA" id="ARBA00010183"/>
    </source>
</evidence>
<dbReference type="Gene3D" id="3.30.160.20">
    <property type="match status" value="1"/>
</dbReference>
<dbReference type="InterPro" id="IPR000999">
    <property type="entry name" value="RNase_III_dom"/>
</dbReference>
<keyword evidence="3 9" id="KW-0698">rRNA processing</keyword>
<dbReference type="CDD" id="cd00593">
    <property type="entry name" value="RIBOc"/>
    <property type="match status" value="1"/>
</dbReference>
<keyword evidence="6 9" id="KW-0255">Endonuclease</keyword>
<feature type="binding site" evidence="9">
    <location>
        <position position="46"/>
    </location>
    <ligand>
        <name>Mg(2+)</name>
        <dbReference type="ChEBI" id="CHEBI:18420"/>
    </ligand>
</feature>
<dbReference type="SUPFAM" id="SSF54768">
    <property type="entry name" value="dsRNA-binding domain-like"/>
    <property type="match status" value="1"/>
</dbReference>
<evidence type="ECO:0000256" key="3">
    <source>
        <dbReference type="ARBA" id="ARBA00022552"/>
    </source>
</evidence>
<dbReference type="GO" id="GO:0008033">
    <property type="term" value="P:tRNA processing"/>
    <property type="evidence" value="ECO:0007669"/>
    <property type="project" value="UniProtKB-KW"/>
</dbReference>
<evidence type="ECO:0000259" key="11">
    <source>
        <dbReference type="PROSITE" id="PS50142"/>
    </source>
</evidence>
<feature type="binding site" evidence="9">
    <location>
        <position position="122"/>
    </location>
    <ligand>
        <name>Mg(2+)</name>
        <dbReference type="ChEBI" id="CHEBI:18420"/>
    </ligand>
</feature>
<dbReference type="GO" id="GO:0004525">
    <property type="term" value="F:ribonuclease III activity"/>
    <property type="evidence" value="ECO:0007669"/>
    <property type="project" value="UniProtKB-UniRule"/>
</dbReference>
<feature type="binding site" evidence="9">
    <location>
        <position position="119"/>
    </location>
    <ligand>
        <name>Mg(2+)</name>
        <dbReference type="ChEBI" id="CHEBI:18420"/>
    </ligand>
</feature>
<keyword evidence="7 9" id="KW-0378">Hydrolase</keyword>
<dbReference type="EC" id="3.1.26.3" evidence="9"/>
<dbReference type="GO" id="GO:0006364">
    <property type="term" value="P:rRNA processing"/>
    <property type="evidence" value="ECO:0007669"/>
    <property type="project" value="UniProtKB-UniRule"/>
</dbReference>
<evidence type="ECO:0000256" key="5">
    <source>
        <dbReference type="ARBA" id="ARBA00022722"/>
    </source>
</evidence>
<evidence type="ECO:0000256" key="1">
    <source>
        <dbReference type="ARBA" id="ARBA00000109"/>
    </source>
</evidence>
<dbReference type="Gene3D" id="1.10.1520.10">
    <property type="entry name" value="Ribonuclease III domain"/>
    <property type="match status" value="1"/>
</dbReference>
<dbReference type="PROSITE" id="PS50142">
    <property type="entry name" value="RNASE_3_2"/>
    <property type="match status" value="1"/>
</dbReference>
<keyword evidence="9" id="KW-0819">tRNA processing</keyword>
<protein>
    <recommendedName>
        <fullName evidence="9">Ribonuclease 3</fullName>
        <ecNumber evidence="9">3.1.26.3</ecNumber>
    </recommendedName>
    <alternativeName>
        <fullName evidence="9">Ribonuclease III</fullName>
        <shortName evidence="9">RNase III</shortName>
    </alternativeName>
</protein>
<dbReference type="GO" id="GO:0019843">
    <property type="term" value="F:rRNA binding"/>
    <property type="evidence" value="ECO:0007669"/>
    <property type="project" value="UniProtKB-KW"/>
</dbReference>
<keyword evidence="9" id="KW-0479">Metal-binding</keyword>
<dbReference type="GO" id="GO:0005737">
    <property type="term" value="C:cytoplasm"/>
    <property type="evidence" value="ECO:0007669"/>
    <property type="project" value="UniProtKB-SubCell"/>
</dbReference>
<evidence type="ECO:0000256" key="8">
    <source>
        <dbReference type="ARBA" id="ARBA00022884"/>
    </source>
</evidence>
<dbReference type="InterPro" id="IPR014720">
    <property type="entry name" value="dsRBD_dom"/>
</dbReference>
<comment type="function">
    <text evidence="9">Digests double-stranded RNA. Involved in the processing of primary rRNA transcript to yield the immediate precursors to the large and small rRNAs (23S and 16S). Processes some mRNAs, and tRNAs when they are encoded in the rRNA operon. Processes pre-crRNA and tracrRNA of type II CRISPR loci if present in the organism.</text>
</comment>
<feature type="active site" evidence="9">
    <location>
        <position position="50"/>
    </location>
</feature>
<dbReference type="PANTHER" id="PTHR11207:SF0">
    <property type="entry name" value="RIBONUCLEASE 3"/>
    <property type="match status" value="1"/>
</dbReference>
<sequence length="229" mass="26019">MKDFKKLADGWEVKFNNPELLKQAHVHRSYLNEHKDFGMEHNERLEFLGDAVLELAVTKFLYNNYPNPEGELTNWRASLVNGQMLASIAKGLKIEDNLYLSKGESQDKNGKARNYILANALEACIGSIYLDQGFEAAEKFIEKFVLVKLPEILQARAFIDPKSHFQERSQEVYGSTPAYKVLEEKGPDHEKFFRVGLYIGKRKISEGTGMSKQEAQIDAARAGLVAMSW</sequence>
<organism evidence="12 13">
    <name type="scientific">Candidatus Komeilibacteria bacterium CG_4_10_14_0_2_um_filter_37_10</name>
    <dbReference type="NCBI Taxonomy" id="1974470"/>
    <lineage>
        <taxon>Bacteria</taxon>
        <taxon>Candidatus Komeiliibacteriota</taxon>
    </lineage>
</organism>
<feature type="active site" evidence="9">
    <location>
        <position position="122"/>
    </location>
</feature>
<keyword evidence="9" id="KW-0963">Cytoplasm</keyword>
<proteinExistence type="inferred from homology"/>
<dbReference type="NCBIfam" id="TIGR02191">
    <property type="entry name" value="RNaseIII"/>
    <property type="match status" value="1"/>
</dbReference>
<dbReference type="SMART" id="SM00358">
    <property type="entry name" value="DSRM"/>
    <property type="match status" value="1"/>
</dbReference>